<gene>
    <name evidence="1" type="ORF">SLAVMIC_01009</name>
</gene>
<reference evidence="1" key="1">
    <citation type="submission" date="2021-06" db="EMBL/GenBank/DDBJ databases">
        <authorList>
            <person name="Gannon L."/>
            <person name="Redgwell R T."/>
            <person name="Michniewski S."/>
            <person name="Harrison D C."/>
            <person name="Millard A."/>
        </authorList>
    </citation>
    <scope>NUCLEOTIDE SEQUENCE</scope>
</reference>
<evidence type="ECO:0000313" key="1">
    <source>
        <dbReference type="EMBL" id="CAG7581744.1"/>
    </source>
</evidence>
<proteinExistence type="predicted"/>
<accession>A0A8D9C9V9</accession>
<dbReference type="EMBL" id="OU342829">
    <property type="protein sequence ID" value="CAG7581744.1"/>
    <property type="molecule type" value="Genomic_DNA"/>
</dbReference>
<sequence length="83" mass="9729">MIKKFNEFSKVSEPLNEEKEFSEGMTEFRSLLSKIDGYREELSDLRREVEDEFIGDTAQQMLEDALYDLETAITEVQEAEGWI</sequence>
<name>A0A8D9C9V9_9VIRU</name>
<protein>
    <submittedName>
        <fullName evidence="1">Uncharacterized protein</fullName>
    </submittedName>
</protein>
<organism evidence="1">
    <name type="scientific">uncultured marine phage</name>
    <dbReference type="NCBI Taxonomy" id="707152"/>
    <lineage>
        <taxon>Viruses</taxon>
        <taxon>environmental samples</taxon>
    </lineage>
</organism>